<dbReference type="InterPro" id="IPR000310">
    <property type="entry name" value="Orn/Lys/Arg_deCO2ase_major_dom"/>
</dbReference>
<evidence type="ECO:0000259" key="6">
    <source>
        <dbReference type="Pfam" id="PF01276"/>
    </source>
</evidence>
<evidence type="ECO:0000256" key="3">
    <source>
        <dbReference type="ARBA" id="ARBA00022793"/>
    </source>
</evidence>
<dbReference type="STRING" id="112248.SAMN05444392_1074"/>
<dbReference type="RefSeq" id="WP_139279079.1">
    <property type="nucleotide sequence ID" value="NZ_FQVL01000007.1"/>
</dbReference>
<keyword evidence="9" id="KW-1185">Reference proteome</keyword>
<evidence type="ECO:0000313" key="9">
    <source>
        <dbReference type="Proteomes" id="UP000184476"/>
    </source>
</evidence>
<comment type="cofactor">
    <cofactor evidence="1">
        <name>pyridoxal 5'-phosphate</name>
        <dbReference type="ChEBI" id="CHEBI:597326"/>
    </cofactor>
</comment>
<evidence type="ECO:0000313" key="8">
    <source>
        <dbReference type="EMBL" id="SHF06221.1"/>
    </source>
</evidence>
<dbReference type="Pfam" id="PF01276">
    <property type="entry name" value="OKR_DC_1"/>
    <property type="match status" value="1"/>
</dbReference>
<name>A0A1M4YKF7_9BACL</name>
<sequence>MDQTRAPLWEAAQKHLAHANGNFHVPGHKQGLHFDPKAQNVFHRVLQIDLTEIGELDDLHHATGAILAAEQLAAEAFGANKTFFLVGGSTVGNLVAMMTAATGRKKVVIQRNSHQSLFHGAMIGQAELIVLPPHFHLSDIEKLLQAHQGEIGAVMLTSPSYGGRIQPLGLFAELCHQYHVPLFVDEAHGAHLSFHPGLGTTALQAGADLVVQSTHKMLPAMTMASMLHLQGDRIDQEMVRHYLRIMQSSSPSYPLMISLDLARRIMATLGKEQIESILPLLDAFRRQVVSLPLYEEYIEGLPQDPFKFSLQVEGVSGFEFFSMLEDRGVYAEWADHQRTLFIFTLGTTENDLKNLFSILQEVHLGLFYRKRKKKPILPKMPKISRQSFHFSNWQHHDRKKKDLKEAVGHLSAELIVPYPPGVPLLVPGERWTAEHIELIETYLALCNRVHGIEERENGPQVWVWLKGMG</sequence>
<dbReference type="PANTHER" id="PTHR43277:SF3">
    <property type="entry name" value="DECARBOXYLASE, PUTATIVE-RELATED"/>
    <property type="match status" value="1"/>
</dbReference>
<feature type="domain" description="Orn/Lys/Arg decarboxylases family 1 pyridoxal-P attachment site" evidence="6">
    <location>
        <begin position="7"/>
        <end position="290"/>
    </location>
</feature>
<evidence type="ECO:0000256" key="4">
    <source>
        <dbReference type="ARBA" id="ARBA00022898"/>
    </source>
</evidence>
<dbReference type="InterPro" id="IPR052357">
    <property type="entry name" value="Orn_Lys_Arg_decarboxylase-I"/>
</dbReference>
<keyword evidence="5" id="KW-0456">Lyase</keyword>
<feature type="domain" description="Orn/Lys/Arg decarboxylase C-terminal" evidence="7">
    <location>
        <begin position="396"/>
        <end position="446"/>
    </location>
</feature>
<evidence type="ECO:0000256" key="5">
    <source>
        <dbReference type="ARBA" id="ARBA00023239"/>
    </source>
</evidence>
<dbReference type="InterPro" id="IPR015421">
    <property type="entry name" value="PyrdxlP-dep_Trfase_major"/>
</dbReference>
<dbReference type="PANTHER" id="PTHR43277">
    <property type="entry name" value="ARGININE DECARBOXYLASE"/>
    <property type="match status" value="1"/>
</dbReference>
<gene>
    <name evidence="8" type="ORF">SAMN05444392_1074</name>
</gene>
<dbReference type="InterPro" id="IPR008286">
    <property type="entry name" value="Prn/Lys/Arg_de-COase_C"/>
</dbReference>
<accession>A0A1M4YKF7</accession>
<proteinExistence type="inferred from homology"/>
<reference evidence="8 9" key="1">
    <citation type="submission" date="2016-11" db="EMBL/GenBank/DDBJ databases">
        <authorList>
            <person name="Jaros S."/>
            <person name="Januszkiewicz K."/>
            <person name="Wedrychowicz H."/>
        </authorList>
    </citation>
    <scope>NUCLEOTIDE SEQUENCE [LARGE SCALE GENOMIC DNA]</scope>
    <source>
        <strain evidence="8 9">DSM 44666</strain>
    </source>
</reference>
<dbReference type="OrthoDB" id="9815233at2"/>
<dbReference type="Gene3D" id="3.40.640.10">
    <property type="entry name" value="Type I PLP-dependent aspartate aminotransferase-like (Major domain)"/>
    <property type="match status" value="1"/>
</dbReference>
<keyword evidence="4" id="KW-0663">Pyridoxal phosphate</keyword>
<keyword evidence="3" id="KW-0210">Decarboxylase</keyword>
<comment type="similarity">
    <text evidence="2">Belongs to the Orn/Lys/Arg decarboxylase class-I family.</text>
</comment>
<dbReference type="GO" id="GO:0016831">
    <property type="term" value="F:carboxy-lyase activity"/>
    <property type="evidence" value="ECO:0007669"/>
    <property type="project" value="UniProtKB-KW"/>
</dbReference>
<dbReference type="SUPFAM" id="SSF55904">
    <property type="entry name" value="Ornithine decarboxylase C-terminal domain"/>
    <property type="match status" value="1"/>
</dbReference>
<evidence type="ECO:0000259" key="7">
    <source>
        <dbReference type="Pfam" id="PF03711"/>
    </source>
</evidence>
<dbReference type="Pfam" id="PF03711">
    <property type="entry name" value="OKR_DC_1_C"/>
    <property type="match status" value="1"/>
</dbReference>
<dbReference type="Gene3D" id="3.90.105.10">
    <property type="entry name" value="Molybdopterin biosynthesis moea protein, domain 2"/>
    <property type="match status" value="1"/>
</dbReference>
<evidence type="ECO:0000256" key="2">
    <source>
        <dbReference type="ARBA" id="ARBA00010671"/>
    </source>
</evidence>
<evidence type="ECO:0000256" key="1">
    <source>
        <dbReference type="ARBA" id="ARBA00001933"/>
    </source>
</evidence>
<dbReference type="InterPro" id="IPR015424">
    <property type="entry name" value="PyrdxlP-dep_Trfase"/>
</dbReference>
<organism evidence="8 9">
    <name type="scientific">Seinonella peptonophila</name>
    <dbReference type="NCBI Taxonomy" id="112248"/>
    <lineage>
        <taxon>Bacteria</taxon>
        <taxon>Bacillati</taxon>
        <taxon>Bacillota</taxon>
        <taxon>Bacilli</taxon>
        <taxon>Bacillales</taxon>
        <taxon>Thermoactinomycetaceae</taxon>
        <taxon>Seinonella</taxon>
    </lineage>
</organism>
<dbReference type="EMBL" id="FQVL01000007">
    <property type="protein sequence ID" value="SHF06221.1"/>
    <property type="molecule type" value="Genomic_DNA"/>
</dbReference>
<dbReference type="InterPro" id="IPR036633">
    <property type="entry name" value="Prn/Lys/Arg_de-COase_C_sf"/>
</dbReference>
<protein>
    <submittedName>
        <fullName evidence="8">Arginine/lysine/ornithine decarboxylase</fullName>
    </submittedName>
</protein>
<dbReference type="AlphaFoldDB" id="A0A1M4YKF7"/>
<dbReference type="Proteomes" id="UP000184476">
    <property type="component" value="Unassembled WGS sequence"/>
</dbReference>
<dbReference type="SUPFAM" id="SSF53383">
    <property type="entry name" value="PLP-dependent transferases"/>
    <property type="match status" value="1"/>
</dbReference>